<dbReference type="InParanoid" id="A0A152A1Y3"/>
<dbReference type="InterPro" id="IPR016130">
    <property type="entry name" value="Tyr_Pase_AS"/>
</dbReference>
<dbReference type="PANTHER" id="PTHR46377">
    <property type="entry name" value="DUAL SPECIFICITY PROTEIN PHOSPHATASE 19"/>
    <property type="match status" value="1"/>
</dbReference>
<sequence length="224" mass="25359">MNNNNSLQDLINKRKEKMKNVDTIVTKENGQKYKLNIGTKDNDGKVNEQGEAIVDPKNIFGFVVDTKPDDKCYQVDLSGVTGAEGYKLYIGSQDAAFNESELTNHHIKSILNVGYGLGNAFPKDIAYCNTEILDDIDFKIRDRFQECFDFINLHQKQLKSGGTLVHCNAGVSRSSTILIAFLMNQFSLSLQESIQLVKNARPSIRPNYGFYKQLEDYEKEITKK</sequence>
<reference evidence="5 6" key="1">
    <citation type="submission" date="2015-12" db="EMBL/GenBank/DDBJ databases">
        <title>Dictyostelia acquired genes for synthesis and detection of signals that induce cell-type specialization by lateral gene transfer from prokaryotes.</title>
        <authorList>
            <person name="Gloeckner G."/>
            <person name="Schaap P."/>
        </authorList>
    </citation>
    <scope>NUCLEOTIDE SEQUENCE [LARGE SCALE GENOMIC DNA]</scope>
    <source>
        <strain evidence="5 6">TK</strain>
    </source>
</reference>
<evidence type="ECO:0000256" key="2">
    <source>
        <dbReference type="ARBA" id="ARBA00022912"/>
    </source>
</evidence>
<gene>
    <name evidence="5" type="ORF">DLAC_03370</name>
</gene>
<dbReference type="STRING" id="361077.A0A152A1Y3"/>
<protein>
    <recommendedName>
        <fullName evidence="7">Dual specificity protein phosphatase</fullName>
    </recommendedName>
</protein>
<keyword evidence="1" id="KW-0378">Hydrolase</keyword>
<dbReference type="EMBL" id="LODT01000016">
    <property type="protein sequence ID" value="KYR00214.1"/>
    <property type="molecule type" value="Genomic_DNA"/>
</dbReference>
<evidence type="ECO:0000256" key="1">
    <source>
        <dbReference type="ARBA" id="ARBA00022801"/>
    </source>
</evidence>
<dbReference type="Gene3D" id="3.90.190.10">
    <property type="entry name" value="Protein tyrosine phosphatase superfamily"/>
    <property type="match status" value="1"/>
</dbReference>
<dbReference type="InterPro" id="IPR000340">
    <property type="entry name" value="Dual-sp_phosphatase_cat-dom"/>
</dbReference>
<dbReference type="SMART" id="SM00195">
    <property type="entry name" value="DSPc"/>
    <property type="match status" value="1"/>
</dbReference>
<dbReference type="Proteomes" id="UP000076078">
    <property type="component" value="Unassembled WGS sequence"/>
</dbReference>
<name>A0A152A1Y3_TIELA</name>
<dbReference type="PANTHER" id="PTHR46377:SF1">
    <property type="entry name" value="DUAL SPECIFICITY PROTEIN PHOSPHATASE 19"/>
    <property type="match status" value="1"/>
</dbReference>
<dbReference type="PROSITE" id="PS50054">
    <property type="entry name" value="TYR_PHOSPHATASE_DUAL"/>
    <property type="match status" value="1"/>
</dbReference>
<keyword evidence="2" id="KW-0904">Protein phosphatase</keyword>
<dbReference type="PROSITE" id="PS00383">
    <property type="entry name" value="TYR_PHOSPHATASE_1"/>
    <property type="match status" value="1"/>
</dbReference>
<dbReference type="OrthoDB" id="10252009at2759"/>
<evidence type="ECO:0008006" key="7">
    <source>
        <dbReference type="Google" id="ProtNLM"/>
    </source>
</evidence>
<dbReference type="PROSITE" id="PS50056">
    <property type="entry name" value="TYR_PHOSPHATASE_2"/>
    <property type="match status" value="1"/>
</dbReference>
<dbReference type="AlphaFoldDB" id="A0A152A1Y3"/>
<dbReference type="SUPFAM" id="SSF52799">
    <property type="entry name" value="(Phosphotyrosine protein) phosphatases II"/>
    <property type="match status" value="1"/>
</dbReference>
<dbReference type="GO" id="GO:0005737">
    <property type="term" value="C:cytoplasm"/>
    <property type="evidence" value="ECO:0007669"/>
    <property type="project" value="TreeGrafter"/>
</dbReference>
<evidence type="ECO:0000259" key="3">
    <source>
        <dbReference type="PROSITE" id="PS50054"/>
    </source>
</evidence>
<evidence type="ECO:0000313" key="6">
    <source>
        <dbReference type="Proteomes" id="UP000076078"/>
    </source>
</evidence>
<organism evidence="5 6">
    <name type="scientific">Tieghemostelium lacteum</name>
    <name type="common">Slime mold</name>
    <name type="synonym">Dictyostelium lacteum</name>
    <dbReference type="NCBI Taxonomy" id="361077"/>
    <lineage>
        <taxon>Eukaryota</taxon>
        <taxon>Amoebozoa</taxon>
        <taxon>Evosea</taxon>
        <taxon>Eumycetozoa</taxon>
        <taxon>Dictyostelia</taxon>
        <taxon>Dictyosteliales</taxon>
        <taxon>Raperosteliaceae</taxon>
        <taxon>Tieghemostelium</taxon>
    </lineage>
</organism>
<accession>A0A152A1Y3</accession>
<dbReference type="GO" id="GO:0008579">
    <property type="term" value="F:JUN kinase phosphatase activity"/>
    <property type="evidence" value="ECO:0007669"/>
    <property type="project" value="TreeGrafter"/>
</dbReference>
<dbReference type="InterPro" id="IPR020422">
    <property type="entry name" value="TYR_PHOSPHATASE_DUAL_dom"/>
</dbReference>
<evidence type="ECO:0000259" key="4">
    <source>
        <dbReference type="PROSITE" id="PS50056"/>
    </source>
</evidence>
<comment type="caution">
    <text evidence="5">The sequence shown here is derived from an EMBL/GenBank/DDBJ whole genome shotgun (WGS) entry which is preliminary data.</text>
</comment>
<proteinExistence type="predicted"/>
<evidence type="ECO:0000313" key="5">
    <source>
        <dbReference type="EMBL" id="KYR00214.1"/>
    </source>
</evidence>
<dbReference type="OMA" id="AHDLEIM"/>
<dbReference type="InterPro" id="IPR029021">
    <property type="entry name" value="Prot-tyrosine_phosphatase-like"/>
</dbReference>
<dbReference type="InterPro" id="IPR000387">
    <property type="entry name" value="Tyr_Pase_dom"/>
</dbReference>
<feature type="domain" description="Tyrosine-protein phosphatase" evidence="3">
    <location>
        <begin position="79"/>
        <end position="223"/>
    </location>
</feature>
<dbReference type="Pfam" id="PF00782">
    <property type="entry name" value="DSPc"/>
    <property type="match status" value="1"/>
</dbReference>
<keyword evidence="6" id="KW-1185">Reference proteome</keyword>
<feature type="domain" description="Tyrosine specific protein phosphatases" evidence="4">
    <location>
        <begin position="145"/>
        <end position="212"/>
    </location>
</feature>